<accession>A0A6C0J519</accession>
<evidence type="ECO:0000313" key="1">
    <source>
        <dbReference type="EMBL" id="QHT99706.1"/>
    </source>
</evidence>
<proteinExistence type="predicted"/>
<protein>
    <submittedName>
        <fullName evidence="1">Uncharacterized protein</fullName>
    </submittedName>
</protein>
<name>A0A6C0J519_9ZZZZ</name>
<sequence length="332" mass="37486">MGNILTIVLDYQQTDVYVYRDTNNIITTLHSIEFNGIINDIDLINSPPTLLNNDWVITKTSNSLDSSRDDIRISYEPNGVPSTINLPNKTTPINTNIKIVQFNNKTIINDSTHIAIQPNVASPSFAVTFYDTNNVDLDNSVFSNAIFHVHDNTDLYGRASFYDTTTQTTQQIDLVLDNFEYIDNNVNYNNMNRVVIDSITLQKGTWLITATGTINVQAQIASYHWLDNGDINVINSEPFKNTLKEIYSDYDNNSMQVKMHTIIKLTVPSVIYWCTSCEIDPTQQNSAVCFDTTIHGNASNYYPNGIPTFVQYLRDNNFKQKAFLTAVTVSGN</sequence>
<organism evidence="1">
    <name type="scientific">viral metagenome</name>
    <dbReference type="NCBI Taxonomy" id="1070528"/>
    <lineage>
        <taxon>unclassified sequences</taxon>
        <taxon>metagenomes</taxon>
        <taxon>organismal metagenomes</taxon>
    </lineage>
</organism>
<reference evidence="1" key="1">
    <citation type="journal article" date="2020" name="Nature">
        <title>Giant virus diversity and host interactions through global metagenomics.</title>
        <authorList>
            <person name="Schulz F."/>
            <person name="Roux S."/>
            <person name="Paez-Espino D."/>
            <person name="Jungbluth S."/>
            <person name="Walsh D.A."/>
            <person name="Denef V.J."/>
            <person name="McMahon K.D."/>
            <person name="Konstantinidis K.T."/>
            <person name="Eloe-Fadrosh E.A."/>
            <person name="Kyrpides N.C."/>
            <person name="Woyke T."/>
        </authorList>
    </citation>
    <scope>NUCLEOTIDE SEQUENCE</scope>
    <source>
        <strain evidence="1">GVMAG-M-3300025727-45</strain>
    </source>
</reference>
<dbReference type="AlphaFoldDB" id="A0A6C0J519"/>
<dbReference type="EMBL" id="MN740313">
    <property type="protein sequence ID" value="QHT99706.1"/>
    <property type="molecule type" value="Genomic_DNA"/>
</dbReference>